<dbReference type="CDD" id="cd14752">
    <property type="entry name" value="GH31_N"/>
    <property type="match status" value="1"/>
</dbReference>
<evidence type="ECO:0000256" key="1">
    <source>
        <dbReference type="ARBA" id="ARBA00007806"/>
    </source>
</evidence>
<dbReference type="Pfam" id="PF21365">
    <property type="entry name" value="Glyco_hydro_31_3rd"/>
    <property type="match status" value="1"/>
</dbReference>
<dbReference type="Pfam" id="PF01055">
    <property type="entry name" value="Glyco_hydro_31_2nd"/>
    <property type="match status" value="1"/>
</dbReference>
<sequence length="829" mass="94184" precursor="true">MPKRRRFPIVCLLFLAATSAFDVRGAWRAAGDVVAVEPRPDGATFRLSSGARAAIAFIAPDVAHVRVAPKGEFEPDFSYAVETEKRIAISAQVNRFDDRTEINTMGARLVIFHRPLRTVIYDAQGRLVVEDDPARPFSFDPETGAVETSKLRPATETYYGFGEKALPMSRHGQTMVMWNYDTYAYDRNTDPLYKSIPFFIALHQGRAYAIFFDNTHRTYFDMGKTDPARYTFGAAGGEINYYVFTGGKERSPHNILRDYTELTGRMPLPPIWALGFQQSRWSYYPEARVRDLARTFREKRIPCDVIYLDIDYMDGYRVFTWDRGRFPDPAKMIRDLRVQGFRLVVIIDPGVKVDDQYEVYRQGRAGGYFVRAADGSEFHARVWPGTCAFPDFTDPKARAWFGALYKKHTDEGIAGFWNDMNEPATFLPDDLAEPRIMHHPGKTFPLDVPHAGEGVLPDTHRRYHNVYGMQMARATFEGLKRLRPDARPFVLTRAAYAGVQRYSAVWTGDNVSTWDHLALSIPMLANLGVSGIPFAGADVGGFADYPLPTGELYARWLQAAIFTPFLRGHSSGGPTRNQEPWAFGPEFERINRATIELRYRFLPYIYTLFREHEETGAPVMRPLWFEYPNDVRTYLIEDQFLLGRDVLVAPVVREGERRRRVYFPAGDEWIDWWTGARYRGGSEMMVEAPLDRLPFFVRAGAALAVQAPVQHTDEMKNAPLTLVVAAGAGGESRIYQDEGDGYAYRNGRYLNTIVRLSEEQFGLRIAFAHAGEYKDARLPSAIEILGVSDPPREVLADGRKIERVEFDKAAHRLRVELPAAPVTEILITR</sequence>
<keyword evidence="2 4" id="KW-0378">Hydrolase</keyword>
<feature type="domain" description="Glycoside hydrolase family 31 TIM barrel" evidence="6">
    <location>
        <begin position="267"/>
        <end position="608"/>
    </location>
</feature>
<dbReference type="InterPro" id="IPR030458">
    <property type="entry name" value="Glyco_hydro_31_AS"/>
</dbReference>
<dbReference type="Pfam" id="PF17137">
    <property type="entry name" value="DUF5110"/>
    <property type="match status" value="1"/>
</dbReference>
<dbReference type="InterPro" id="IPR025887">
    <property type="entry name" value="Glyco_hydro_31_N_dom"/>
</dbReference>
<comment type="similarity">
    <text evidence="1 4">Belongs to the glycosyl hydrolase 31 family.</text>
</comment>
<dbReference type="SUPFAM" id="SSF51445">
    <property type="entry name" value="(Trans)glycosidases"/>
    <property type="match status" value="1"/>
</dbReference>
<dbReference type="RefSeq" id="WP_162199863.1">
    <property type="nucleotide sequence ID" value="NZ_CBXV010000008.1"/>
</dbReference>
<feature type="chain" id="PRO_5002111092" evidence="5">
    <location>
        <begin position="23"/>
        <end position="829"/>
    </location>
</feature>
<evidence type="ECO:0000259" key="8">
    <source>
        <dbReference type="Pfam" id="PF17137"/>
    </source>
</evidence>
<dbReference type="PROSITE" id="PS00129">
    <property type="entry name" value="GLYCOSYL_HYDROL_F31_1"/>
    <property type="match status" value="1"/>
</dbReference>
<dbReference type="Proteomes" id="UP000031518">
    <property type="component" value="Unassembled WGS sequence"/>
</dbReference>
<dbReference type="EC" id="3.2.1.20" evidence="10"/>
<dbReference type="EMBL" id="CBXV010000008">
    <property type="protein sequence ID" value="CDM66830.1"/>
    <property type="molecule type" value="Genomic_DNA"/>
</dbReference>
<feature type="domain" description="Glycoside hydrolase family 31 N-terminal" evidence="7">
    <location>
        <begin position="54"/>
        <end position="221"/>
    </location>
</feature>
<dbReference type="GO" id="GO:0005975">
    <property type="term" value="P:carbohydrate metabolic process"/>
    <property type="evidence" value="ECO:0007669"/>
    <property type="project" value="InterPro"/>
</dbReference>
<proteinExistence type="inferred from homology"/>
<dbReference type="InterPro" id="IPR000322">
    <property type="entry name" value="Glyco_hydro_31_TIM"/>
</dbReference>
<dbReference type="CDD" id="cd06604">
    <property type="entry name" value="GH31_glucosidase_II_MalA"/>
    <property type="match status" value="1"/>
</dbReference>
<evidence type="ECO:0000256" key="2">
    <source>
        <dbReference type="ARBA" id="ARBA00022801"/>
    </source>
</evidence>
<evidence type="ECO:0000259" key="7">
    <source>
        <dbReference type="Pfam" id="PF13802"/>
    </source>
</evidence>
<feature type="domain" description="DUF5110" evidence="8">
    <location>
        <begin position="719"/>
        <end position="775"/>
    </location>
</feature>
<evidence type="ECO:0000313" key="11">
    <source>
        <dbReference type="Proteomes" id="UP000031518"/>
    </source>
</evidence>
<dbReference type="InterPro" id="IPR033403">
    <property type="entry name" value="DUF5110"/>
</dbReference>
<reference evidence="10 11" key="1">
    <citation type="submission" date="2013-12" db="EMBL/GenBank/DDBJ databases">
        <authorList>
            <person name="Stott M."/>
        </authorList>
    </citation>
    <scope>NUCLEOTIDE SEQUENCE [LARGE SCALE GENOMIC DNA]</scope>
    <source>
        <strain evidence="10 11">K22</strain>
    </source>
</reference>
<dbReference type="Gene3D" id="3.20.20.80">
    <property type="entry name" value="Glycosidases"/>
    <property type="match status" value="1"/>
</dbReference>
<dbReference type="InterPro" id="IPR017853">
    <property type="entry name" value="GH"/>
</dbReference>
<dbReference type="Gene3D" id="2.60.40.1760">
    <property type="entry name" value="glycosyl hydrolase (family 31)"/>
    <property type="match status" value="1"/>
</dbReference>
<dbReference type="InterPro" id="IPR048395">
    <property type="entry name" value="Glyco_hydro_31_C"/>
</dbReference>
<feature type="signal peptide" evidence="5">
    <location>
        <begin position="1"/>
        <end position="22"/>
    </location>
</feature>
<evidence type="ECO:0000259" key="9">
    <source>
        <dbReference type="Pfam" id="PF21365"/>
    </source>
</evidence>
<dbReference type="SUPFAM" id="SSF74650">
    <property type="entry name" value="Galactose mutarotase-like"/>
    <property type="match status" value="1"/>
</dbReference>
<dbReference type="GO" id="GO:0004558">
    <property type="term" value="F:alpha-1,4-glucosidase activity"/>
    <property type="evidence" value="ECO:0007669"/>
    <property type="project" value="UniProtKB-EC"/>
</dbReference>
<gene>
    <name evidence="10" type="ORF">PYK22_02868</name>
</gene>
<dbReference type="GO" id="GO:0030246">
    <property type="term" value="F:carbohydrate binding"/>
    <property type="evidence" value="ECO:0007669"/>
    <property type="project" value="InterPro"/>
</dbReference>
<dbReference type="AlphaFoldDB" id="A0A0B6X3E5"/>
<reference evidence="10 11" key="2">
    <citation type="submission" date="2015-01" db="EMBL/GenBank/DDBJ databases">
        <title>Complete genome sequence of Pyrinomonas methylaliphatogenes type strain K22T.</title>
        <authorList>
            <person name="Lee K.C.Y."/>
            <person name="Power J.F."/>
            <person name="Dunfield P.F."/>
            <person name="Morgan X.C."/>
            <person name="Huttenhower C."/>
            <person name="Stott M.B."/>
        </authorList>
    </citation>
    <scope>NUCLEOTIDE SEQUENCE [LARGE SCALE GENOMIC DNA]</scope>
    <source>
        <strain evidence="10 11">K22</strain>
    </source>
</reference>
<accession>A0A0B6X3E5</accession>
<dbReference type="PANTHER" id="PTHR22762:SF166">
    <property type="entry name" value="ALPHA-GLUCOSIDASE"/>
    <property type="match status" value="1"/>
</dbReference>
<dbReference type="Pfam" id="PF13802">
    <property type="entry name" value="Gal_mutarotas_2"/>
    <property type="match status" value="1"/>
</dbReference>
<dbReference type="InterPro" id="IPR013780">
    <property type="entry name" value="Glyco_hydro_b"/>
</dbReference>
<dbReference type="PANTHER" id="PTHR22762">
    <property type="entry name" value="ALPHA-GLUCOSIDASE"/>
    <property type="match status" value="1"/>
</dbReference>
<dbReference type="Gene3D" id="2.60.40.1180">
    <property type="entry name" value="Golgi alpha-mannosidase II"/>
    <property type="match status" value="2"/>
</dbReference>
<evidence type="ECO:0000256" key="4">
    <source>
        <dbReference type="RuleBase" id="RU361185"/>
    </source>
</evidence>
<evidence type="ECO:0000256" key="3">
    <source>
        <dbReference type="ARBA" id="ARBA00023295"/>
    </source>
</evidence>
<organism evidence="10 11">
    <name type="scientific">Pyrinomonas methylaliphatogenes</name>
    <dbReference type="NCBI Taxonomy" id="454194"/>
    <lineage>
        <taxon>Bacteria</taxon>
        <taxon>Pseudomonadati</taxon>
        <taxon>Acidobacteriota</taxon>
        <taxon>Blastocatellia</taxon>
        <taxon>Blastocatellales</taxon>
        <taxon>Pyrinomonadaceae</taxon>
        <taxon>Pyrinomonas</taxon>
    </lineage>
</organism>
<dbReference type="InterPro" id="IPR011013">
    <property type="entry name" value="Gal_mutarotase_sf_dom"/>
</dbReference>
<keyword evidence="5" id="KW-0732">Signal</keyword>
<evidence type="ECO:0000259" key="6">
    <source>
        <dbReference type="Pfam" id="PF01055"/>
    </source>
</evidence>
<evidence type="ECO:0000313" key="10">
    <source>
        <dbReference type="EMBL" id="CDM66830.1"/>
    </source>
</evidence>
<dbReference type="STRING" id="454194.PYK22_02868"/>
<name>A0A0B6X3E5_9BACT</name>
<protein>
    <submittedName>
        <fullName evidence="10">Family 31 glycosyl hydrolase, alpha-glucosidase</fullName>
        <ecNumber evidence="10">3.2.1.20</ecNumber>
    </submittedName>
</protein>
<keyword evidence="3 4" id="KW-0326">Glycosidase</keyword>
<keyword evidence="11" id="KW-1185">Reference proteome</keyword>
<evidence type="ECO:0000256" key="5">
    <source>
        <dbReference type="SAM" id="SignalP"/>
    </source>
</evidence>
<feature type="domain" description="Glycosyl hydrolase family 31 C-terminal" evidence="9">
    <location>
        <begin position="616"/>
        <end position="702"/>
    </location>
</feature>
<dbReference type="SUPFAM" id="SSF51011">
    <property type="entry name" value="Glycosyl hydrolase domain"/>
    <property type="match status" value="1"/>
</dbReference>